<keyword evidence="1" id="KW-0472">Membrane</keyword>
<dbReference type="InterPro" id="IPR011330">
    <property type="entry name" value="Glyco_hydro/deAcase_b/a-brl"/>
</dbReference>
<sequence length="255" mass="29430">MKLNNHLTKYFKFAIIFIVIFFAIILNYTPVAASNSDFTKKVVYLTFDDGPNENITKEIVNILESNNIKGSFFLIGDNANNNKGLVKLLKEKNMTIMPHTNIHKYNEIYSSTDEYFNDLNKCEETISNIIGKRDFKFIRMPGGSDNTIGNEQIMTEIKNRIKSENRYYIDWSVDSGDTEEQGVSVNFIDSRIKEYGGLYPVEVVLMHDISGKETTIAALQNTINFYKEKGYKFKSLDEIEDDDIEYLKKIKVINK</sequence>
<proteinExistence type="predicted"/>
<dbReference type="EMBL" id="JAIFTX010000012">
    <property type="protein sequence ID" value="MBX7290743.1"/>
    <property type="molecule type" value="Genomic_DNA"/>
</dbReference>
<organism evidence="3 4">
    <name type="scientific">Clostridium chauvoei</name>
    <dbReference type="NCBI Taxonomy" id="46867"/>
    <lineage>
        <taxon>Bacteria</taxon>
        <taxon>Bacillati</taxon>
        <taxon>Bacillota</taxon>
        <taxon>Clostridia</taxon>
        <taxon>Eubacteriales</taxon>
        <taxon>Clostridiaceae</taxon>
        <taxon>Clostridium</taxon>
    </lineage>
</organism>
<dbReference type="InterPro" id="IPR002509">
    <property type="entry name" value="NODB_dom"/>
</dbReference>
<evidence type="ECO:0000256" key="1">
    <source>
        <dbReference type="SAM" id="Phobius"/>
    </source>
</evidence>
<dbReference type="AlphaFoldDB" id="A0ABD4RHH1"/>
<dbReference type="Proteomes" id="UP000775179">
    <property type="component" value="Unassembled WGS sequence"/>
</dbReference>
<dbReference type="PANTHER" id="PTHR10587">
    <property type="entry name" value="GLYCOSYL TRANSFERASE-RELATED"/>
    <property type="match status" value="1"/>
</dbReference>
<gene>
    <name evidence="3" type="ORF">K4H94_06760</name>
</gene>
<reference evidence="3 4" key="1">
    <citation type="submission" date="2021-08" db="EMBL/GenBank/DDBJ databases">
        <title>Genome sequence analysis of Clostridium chauvoei strains of European origin and evaluation of typing options for outbreak investigations.</title>
        <authorList>
            <person name="Abdel-Glil M."/>
            <person name="Thomas P."/>
            <person name="Seyboldt C."/>
        </authorList>
    </citation>
    <scope>NUCLEOTIDE SEQUENCE [LARGE SCALE GENOMIC DNA]</scope>
    <source>
        <strain evidence="3 4">S0260-09</strain>
    </source>
</reference>
<dbReference type="PROSITE" id="PS51677">
    <property type="entry name" value="NODB"/>
    <property type="match status" value="1"/>
</dbReference>
<evidence type="ECO:0000313" key="3">
    <source>
        <dbReference type="EMBL" id="MBX7290743.1"/>
    </source>
</evidence>
<dbReference type="Gene3D" id="3.20.20.370">
    <property type="entry name" value="Glycoside hydrolase/deacetylase"/>
    <property type="match status" value="1"/>
</dbReference>
<comment type="caution">
    <text evidence="3">The sequence shown here is derived from an EMBL/GenBank/DDBJ whole genome shotgun (WGS) entry which is preliminary data.</text>
</comment>
<feature type="transmembrane region" description="Helical" evidence="1">
    <location>
        <begin position="12"/>
        <end position="31"/>
    </location>
</feature>
<dbReference type="PANTHER" id="PTHR10587:SF125">
    <property type="entry name" value="POLYSACCHARIDE DEACETYLASE YHEN-RELATED"/>
    <property type="match status" value="1"/>
</dbReference>
<dbReference type="Pfam" id="PF01522">
    <property type="entry name" value="Polysacc_deac_1"/>
    <property type="match status" value="1"/>
</dbReference>
<evidence type="ECO:0000259" key="2">
    <source>
        <dbReference type="PROSITE" id="PS51677"/>
    </source>
</evidence>
<dbReference type="CDD" id="cd10944">
    <property type="entry name" value="CE4_SmPgdA_like"/>
    <property type="match status" value="1"/>
</dbReference>
<evidence type="ECO:0000313" key="4">
    <source>
        <dbReference type="Proteomes" id="UP000775179"/>
    </source>
</evidence>
<feature type="domain" description="NodB homology" evidence="2">
    <location>
        <begin position="41"/>
        <end position="234"/>
    </location>
</feature>
<accession>A0ABD4RHH1</accession>
<protein>
    <submittedName>
        <fullName evidence="3">Polysaccharide deacetylase</fullName>
    </submittedName>
</protein>
<name>A0ABD4RHH1_9CLOT</name>
<dbReference type="InterPro" id="IPR050248">
    <property type="entry name" value="Polysacc_deacetylase_ArnD"/>
</dbReference>
<keyword evidence="1" id="KW-1133">Transmembrane helix</keyword>
<keyword evidence="1" id="KW-0812">Transmembrane</keyword>
<dbReference type="SUPFAM" id="SSF88713">
    <property type="entry name" value="Glycoside hydrolase/deacetylase"/>
    <property type="match status" value="1"/>
</dbReference>